<dbReference type="PANTHER" id="PTHR42880:SF1">
    <property type="entry name" value="ISOPROPYLMALATE_HOMOCITRATE_CITRAMALATE SYNTHASE FAMILY PROTEIN"/>
    <property type="match status" value="1"/>
</dbReference>
<reference evidence="4" key="1">
    <citation type="journal article" date="2020" name="mSystems">
        <title>Genome- and Community-Level Interaction Insights into Carbon Utilization and Element Cycling Functions of Hydrothermarchaeota in Hydrothermal Sediment.</title>
        <authorList>
            <person name="Zhou Z."/>
            <person name="Liu Y."/>
            <person name="Xu W."/>
            <person name="Pan J."/>
            <person name="Luo Z.H."/>
            <person name="Li M."/>
        </authorList>
    </citation>
    <scope>NUCLEOTIDE SEQUENCE [LARGE SCALE GENOMIC DNA]</scope>
    <source>
        <strain evidence="4">SpSt-573</strain>
    </source>
</reference>
<dbReference type="InterPro" id="IPR000891">
    <property type="entry name" value="PYR_CT"/>
</dbReference>
<evidence type="ECO:0000256" key="2">
    <source>
        <dbReference type="RuleBase" id="RU003523"/>
    </source>
</evidence>
<dbReference type="PROSITE" id="PS50991">
    <property type="entry name" value="PYR_CT"/>
    <property type="match status" value="1"/>
</dbReference>
<name>A0A7C4PLF6_9CHLR</name>
<dbReference type="CDD" id="cd07939">
    <property type="entry name" value="DRE_TIM_NifV"/>
    <property type="match status" value="1"/>
</dbReference>
<dbReference type="PROSITE" id="PS00815">
    <property type="entry name" value="AIPM_HOMOCIT_SYNTH_1"/>
    <property type="match status" value="1"/>
</dbReference>
<dbReference type="GO" id="GO:0019752">
    <property type="term" value="P:carboxylic acid metabolic process"/>
    <property type="evidence" value="ECO:0007669"/>
    <property type="project" value="InterPro"/>
</dbReference>
<feature type="domain" description="Pyruvate carboxyltransferase" evidence="3">
    <location>
        <begin position="11"/>
        <end position="262"/>
    </location>
</feature>
<proteinExistence type="inferred from homology"/>
<dbReference type="InterPro" id="IPR054691">
    <property type="entry name" value="LeuA/HCS_post-cat"/>
</dbReference>
<dbReference type="Pfam" id="PF22617">
    <property type="entry name" value="HCS_D2"/>
    <property type="match status" value="1"/>
</dbReference>
<dbReference type="Gene3D" id="3.20.20.70">
    <property type="entry name" value="Aldolase class I"/>
    <property type="match status" value="1"/>
</dbReference>
<evidence type="ECO:0000259" key="3">
    <source>
        <dbReference type="PROSITE" id="PS50991"/>
    </source>
</evidence>
<organism evidence="4">
    <name type="scientific">Anaerolinea thermolimosa</name>
    <dbReference type="NCBI Taxonomy" id="229919"/>
    <lineage>
        <taxon>Bacteria</taxon>
        <taxon>Bacillati</taxon>
        <taxon>Chloroflexota</taxon>
        <taxon>Anaerolineae</taxon>
        <taxon>Anaerolineales</taxon>
        <taxon>Anaerolineaceae</taxon>
        <taxon>Anaerolinea</taxon>
    </lineage>
</organism>
<dbReference type="InterPro" id="IPR013477">
    <property type="entry name" value="NifV/FrbC"/>
</dbReference>
<dbReference type="InterPro" id="IPR002034">
    <property type="entry name" value="AIPM/Hcit_synth_CS"/>
</dbReference>
<evidence type="ECO:0000313" key="4">
    <source>
        <dbReference type="EMBL" id="HGS22880.1"/>
    </source>
</evidence>
<dbReference type="AlphaFoldDB" id="A0A7C4PLF6"/>
<dbReference type="PROSITE" id="PS00816">
    <property type="entry name" value="AIPM_HOMOCIT_SYNTH_2"/>
    <property type="match status" value="1"/>
</dbReference>
<protein>
    <recommendedName>
        <fullName evidence="3">Pyruvate carboxyltransferase domain-containing protein</fullName>
    </recommendedName>
</protein>
<keyword evidence="1 2" id="KW-0808">Transferase</keyword>
<accession>A0A7C4PLF6</accession>
<dbReference type="InterPro" id="IPR013785">
    <property type="entry name" value="Aldolase_TIM"/>
</dbReference>
<dbReference type="PANTHER" id="PTHR42880">
    <property type="entry name" value="HOMOCITRATE SYNTHASE"/>
    <property type="match status" value="1"/>
</dbReference>
<comment type="caution">
    <text evidence="4">The sequence shown here is derived from an EMBL/GenBank/DDBJ whole genome shotgun (WGS) entry which is preliminary data.</text>
</comment>
<gene>
    <name evidence="4" type="ORF">ENT37_13575</name>
</gene>
<comment type="similarity">
    <text evidence="2">Belongs to the alpha-IPM synthase/homocitrate synthase family.</text>
</comment>
<dbReference type="Gene3D" id="1.10.238.260">
    <property type="match status" value="1"/>
</dbReference>
<dbReference type="EMBL" id="DSYK01000674">
    <property type="protein sequence ID" value="HGS22880.1"/>
    <property type="molecule type" value="Genomic_DNA"/>
</dbReference>
<evidence type="ECO:0000256" key="1">
    <source>
        <dbReference type="ARBA" id="ARBA00022679"/>
    </source>
</evidence>
<dbReference type="GO" id="GO:0046912">
    <property type="term" value="F:acyltransferase activity, acyl groups converted into alkyl on transfer"/>
    <property type="evidence" value="ECO:0007669"/>
    <property type="project" value="InterPro"/>
</dbReference>
<sequence length="414" mass="45461">MEPFSTFNHGVEIVDSTLRDGEQAAGVVFSIEDKLAIAQKLAAIGVHELEIGVAAAGPEEQAAMREIIRLGLPSRLTVWCRAVENDVQQAAACGARAIHISFPVSNILLQAQYKDGFWVMEQIRSLIPAARHHFEFVSVGLQDASRTELTFLYQICRLLQDSGINRIRLADTVGIWDPIITFETFDCIRRQFPDLPLGFHAHNDLGMATANTIAAMRAGAGSVDVTVNGLGERAGNAALEEVVMACRVVLQTDCGIDTQSLTDLSHWIGLLSARPVPFQKPITGKGVFLHESGIHVHAMLHDCRSYEAFMPESIGRPREDFVIGKHSGKAALRVMMERWGVPAQPHMETQLIHLVHHHPQGIADAIGRCPRMAPAIGRGVHVDVPQVDRNVFDVRAGNEFQERPHPGQFADDAQ</sequence>
<dbReference type="SUPFAM" id="SSF51569">
    <property type="entry name" value="Aldolase"/>
    <property type="match status" value="1"/>
</dbReference>
<dbReference type="Pfam" id="PF00682">
    <property type="entry name" value="HMGL-like"/>
    <property type="match status" value="1"/>
</dbReference>